<organism evidence="4 5">
    <name type="scientific">Marmota marmota marmota</name>
    <name type="common">Alpine marmot</name>
    <dbReference type="NCBI Taxonomy" id="9994"/>
    <lineage>
        <taxon>Eukaryota</taxon>
        <taxon>Metazoa</taxon>
        <taxon>Chordata</taxon>
        <taxon>Craniata</taxon>
        <taxon>Vertebrata</taxon>
        <taxon>Euteleostomi</taxon>
        <taxon>Mammalia</taxon>
        <taxon>Eutheria</taxon>
        <taxon>Euarchontoglires</taxon>
        <taxon>Glires</taxon>
        <taxon>Rodentia</taxon>
        <taxon>Sciuromorpha</taxon>
        <taxon>Sciuridae</taxon>
        <taxon>Xerinae</taxon>
        <taxon>Marmotini</taxon>
        <taxon>Marmota</taxon>
    </lineage>
</organism>
<protein>
    <recommendedName>
        <fullName evidence="3">Retroviral envelope protein GP41-like domain-containing protein</fullName>
    </recommendedName>
</protein>
<keyword evidence="2" id="KW-0812">Transmembrane</keyword>
<feature type="transmembrane region" description="Helical" evidence="2">
    <location>
        <begin position="319"/>
        <end position="340"/>
    </location>
</feature>
<evidence type="ECO:0000313" key="4">
    <source>
        <dbReference type="Ensembl" id="ENSMMMP00000013576.1"/>
    </source>
</evidence>
<dbReference type="GO" id="GO:0005198">
    <property type="term" value="F:structural molecule activity"/>
    <property type="evidence" value="ECO:0007669"/>
    <property type="project" value="InterPro"/>
</dbReference>
<keyword evidence="5" id="KW-1185">Reference proteome</keyword>
<dbReference type="GeneID" id="107149019"/>
<dbReference type="Ensembl" id="ENSMMMT00000015499.1">
    <property type="protein sequence ID" value="ENSMMMP00000013576.1"/>
    <property type="gene ID" value="ENSMMMG00000012107.1"/>
</dbReference>
<sequence>MAWGDGGIADPRLASVQYPHHLQTHLWKIAAATKPVTLSNGSFSGTSQSAASYNFTVFKEYNITTCVPMPYLFLIGNVTFDEGILCFNCKLYTCINTSVSIPSGYSIVLLQQRSHIWLPVNLQRPWSQDPVNTLVLEFFRQLLKRTKRFVGVVVAVILSLIAVTTVATVSGIALHTSLQTKHFVEEWHKDSHELWLSQTQIDSRLQTQIDILRQTVNWLGKKILTLEQEIGLKCDWNSTSFCITNIQYNQSLHEWSIIQNYLDGNETAQLMIDSLQKDIFEIFGKAFQHDDAAQIAELFLKQLEGLNPKGIAQSLTHTAGGVGIVLCLVIILFIIIYCMCIRPSQNTILTLWKAVLEKQKKKEGIVGV</sequence>
<evidence type="ECO:0000256" key="1">
    <source>
        <dbReference type="ARBA" id="ARBA00004328"/>
    </source>
</evidence>
<gene>
    <name evidence="4" type="primary">LOC107149019</name>
</gene>
<feature type="transmembrane region" description="Helical" evidence="2">
    <location>
        <begin position="149"/>
        <end position="174"/>
    </location>
</feature>
<name>A0A8C5ZEA4_MARMA</name>
<dbReference type="InterPro" id="IPR000328">
    <property type="entry name" value="GP41-like"/>
</dbReference>
<dbReference type="GeneTree" id="ENSGT00940000163337"/>
<reference evidence="4" key="2">
    <citation type="submission" date="2025-09" db="UniProtKB">
        <authorList>
            <consortium name="Ensembl"/>
        </authorList>
    </citation>
    <scope>IDENTIFICATION</scope>
</reference>
<dbReference type="RefSeq" id="XP_048642833.1">
    <property type="nucleotide sequence ID" value="XM_048786876.1"/>
</dbReference>
<dbReference type="AlphaFoldDB" id="A0A8C5ZEA4"/>
<evidence type="ECO:0000256" key="2">
    <source>
        <dbReference type="SAM" id="Phobius"/>
    </source>
</evidence>
<dbReference type="PANTHER" id="PTHR34313">
    <property type="entry name" value="ENDOGENOUS RETROVIRUS GROUP K MEMBER 113 ENV POLYPROTEIN-RELATED"/>
    <property type="match status" value="1"/>
</dbReference>
<dbReference type="Proteomes" id="UP000694407">
    <property type="component" value="Unplaced"/>
</dbReference>
<feature type="domain" description="Retroviral envelope protein GP41-like" evidence="3">
    <location>
        <begin position="172"/>
        <end position="359"/>
    </location>
</feature>
<dbReference type="Pfam" id="PF00517">
    <property type="entry name" value="GP41"/>
    <property type="match status" value="1"/>
</dbReference>
<reference evidence="4" key="1">
    <citation type="submission" date="2025-08" db="UniProtKB">
        <authorList>
            <consortium name="Ensembl"/>
        </authorList>
    </citation>
    <scope>IDENTIFICATION</scope>
</reference>
<dbReference type="InterPro" id="IPR051255">
    <property type="entry name" value="Retroviral_env_glycoprotein"/>
</dbReference>
<evidence type="ECO:0000313" key="5">
    <source>
        <dbReference type="Proteomes" id="UP000694407"/>
    </source>
</evidence>
<keyword evidence="2" id="KW-1133">Transmembrane helix</keyword>
<comment type="subcellular location">
    <subcellularLocation>
        <location evidence="1">Virion</location>
    </subcellularLocation>
</comment>
<dbReference type="RefSeq" id="XP_048642832.1">
    <property type="nucleotide sequence ID" value="XM_048786875.1"/>
</dbReference>
<proteinExistence type="predicted"/>
<keyword evidence="2" id="KW-0472">Membrane</keyword>
<dbReference type="PANTHER" id="PTHR34313:SF2">
    <property type="entry name" value="ENDOGENOUS RETROVIRUS GROUP K MEMBER 21 ENV POLYPROTEIN-LIKE"/>
    <property type="match status" value="1"/>
</dbReference>
<evidence type="ECO:0000259" key="3">
    <source>
        <dbReference type="Pfam" id="PF00517"/>
    </source>
</evidence>
<dbReference type="RefSeq" id="XP_048642831.1">
    <property type="nucleotide sequence ID" value="XM_048786874.1"/>
</dbReference>
<accession>A0A8C5ZEA4</accession>